<feature type="chain" id="PRO_5019737529" evidence="1">
    <location>
        <begin position="28"/>
        <end position="299"/>
    </location>
</feature>
<evidence type="ECO:0000313" key="3">
    <source>
        <dbReference type="Proteomes" id="UP000332594"/>
    </source>
</evidence>
<evidence type="ECO:0000313" key="2">
    <source>
        <dbReference type="EMBL" id="VFS72529.1"/>
    </source>
</evidence>
<dbReference type="EMBL" id="CAADJG010000002">
    <property type="protein sequence ID" value="VFS72529.1"/>
    <property type="molecule type" value="Genomic_DNA"/>
</dbReference>
<dbReference type="GO" id="GO:0008643">
    <property type="term" value="P:carbohydrate transport"/>
    <property type="evidence" value="ECO:0007669"/>
    <property type="project" value="InterPro"/>
</dbReference>
<dbReference type="Proteomes" id="UP000332594">
    <property type="component" value="Unassembled WGS sequence"/>
</dbReference>
<name>A0A485BVG9_RAOTE</name>
<feature type="signal peptide" evidence="1">
    <location>
        <begin position="1"/>
        <end position="27"/>
    </location>
</feature>
<dbReference type="RefSeq" id="WP_255313496.1">
    <property type="nucleotide sequence ID" value="NZ_BJNO01000001.1"/>
</dbReference>
<dbReference type="PROSITE" id="PS51257">
    <property type="entry name" value="PROKAR_LIPOPROTEIN"/>
    <property type="match status" value="1"/>
</dbReference>
<gene>
    <name evidence="2" type="ORF">NCTC13038_02663</name>
</gene>
<proteinExistence type="predicted"/>
<dbReference type="Pfam" id="PF07148">
    <property type="entry name" value="MalM"/>
    <property type="match status" value="1"/>
</dbReference>
<reference evidence="2 3" key="1">
    <citation type="submission" date="2019-03" db="EMBL/GenBank/DDBJ databases">
        <authorList>
            <consortium name="Pathogen Informatics"/>
        </authorList>
    </citation>
    <scope>NUCLEOTIDE SEQUENCE [LARGE SCALE GENOMIC DNA]</scope>
    <source>
        <strain evidence="2 3">NCTC13038</strain>
    </source>
</reference>
<keyword evidence="1" id="KW-0732">Signal</keyword>
<dbReference type="GO" id="GO:0042597">
    <property type="term" value="C:periplasmic space"/>
    <property type="evidence" value="ECO:0007669"/>
    <property type="project" value="InterPro"/>
</dbReference>
<evidence type="ECO:0000256" key="1">
    <source>
        <dbReference type="SAM" id="SignalP"/>
    </source>
</evidence>
<accession>A0A485BVG9</accession>
<sequence length="299" mass="33139">MKHKTSSLNLSLLLLSLLVTGCHSFVASTSGTNAHSLQEQVAIDRNALAAKAAIDKLSNIKYTPIQGDSVMAQINENSQVFSFNSEKSYVAAYSVEGKQVGRSVKLGSPLDFSVFIPSVMILDENFNVVNVIKSSHFPYSEDSFGANLYKGTFSLPDGYTKLYLLIYTTAKDASGSTVIDNELLQNSMRYDRVSDVGKFSKLAVPHSTTGRIKLELIKSADDRYVTEEAPVRTPVCLQNRPNTAAGISAQEYYEKIRKSLSFKDYEQAIQYVREAECSGFTKARDVFFSVIEDNERKNL</sequence>
<organism evidence="2 3">
    <name type="scientific">Raoultella terrigena</name>
    <name type="common">Klebsiella terrigena</name>
    <dbReference type="NCBI Taxonomy" id="577"/>
    <lineage>
        <taxon>Bacteria</taxon>
        <taxon>Pseudomonadati</taxon>
        <taxon>Pseudomonadota</taxon>
        <taxon>Gammaproteobacteria</taxon>
        <taxon>Enterobacterales</taxon>
        <taxon>Enterobacteriaceae</taxon>
        <taxon>Klebsiella/Raoultella group</taxon>
        <taxon>Raoultella</taxon>
    </lineage>
</organism>
<dbReference type="InterPro" id="IPR010794">
    <property type="entry name" value="MalM"/>
</dbReference>
<protein>
    <submittedName>
        <fullName evidence="2">Maltose regulon periplasmic protein</fullName>
    </submittedName>
</protein>
<dbReference type="AlphaFoldDB" id="A0A485BVG9"/>